<feature type="transmembrane region" description="Helical" evidence="8">
    <location>
        <begin position="112"/>
        <end position="131"/>
    </location>
</feature>
<comment type="subcellular location">
    <subcellularLocation>
        <location evidence="1">Endomembrane system</location>
        <topology evidence="1">Multi-pass membrane protein</topology>
    </subcellularLocation>
</comment>
<comment type="catalytic activity">
    <reaction evidence="8">
        <text>L-cysteinyl-[protein] + hexadecanoyl-CoA = S-hexadecanoyl-L-cysteinyl-[protein] + CoA</text>
        <dbReference type="Rhea" id="RHEA:36683"/>
        <dbReference type="Rhea" id="RHEA-COMP:10131"/>
        <dbReference type="Rhea" id="RHEA-COMP:11032"/>
        <dbReference type="ChEBI" id="CHEBI:29950"/>
        <dbReference type="ChEBI" id="CHEBI:57287"/>
        <dbReference type="ChEBI" id="CHEBI:57379"/>
        <dbReference type="ChEBI" id="CHEBI:74151"/>
        <dbReference type="EC" id="2.3.1.225"/>
    </reaction>
</comment>
<keyword evidence="5 8" id="KW-1133">Transmembrane helix</keyword>
<sequence>MAESGARRRLVPSTESIGRCMVCCFFVFLSQLALISVSHFFSTSSFLAQLCLSAAVLLVITGLGGRCRRLIGVSASAPAFVVVTIVYTWSVYTAVVRQAVSRFMDVLFNGEVALLMIGLCSMFTMDPGLVADGDPSSSRLAECQTENPPLAGRVRFCRICKAYVKGFDHHCPAFGNCIGQNNYVLFMALLVGFLSTEASFVACSYQFLAKSQTSHQTRFDSTLDMDVVNGAMLFSFLQLLWQAIFFAWHVYCVCFNIKTEEWVNWKRYPEFQVLIEDEQVQGHSGTQFRNPYDKGIQQNVNEFFILTR</sequence>
<dbReference type="InterPro" id="IPR039859">
    <property type="entry name" value="PFA4/ZDH16/20/ERF2-like"/>
</dbReference>
<feature type="transmembrane region" description="Helical" evidence="8">
    <location>
        <begin position="183"/>
        <end position="207"/>
    </location>
</feature>
<dbReference type="EC" id="2.3.1.225" evidence="8"/>
<dbReference type="Proteomes" id="UP000515151">
    <property type="component" value="Chromosome 3"/>
</dbReference>
<proteinExistence type="inferred from homology"/>
<keyword evidence="6 8" id="KW-0472">Membrane</keyword>
<reference evidence="10" key="1">
    <citation type="journal article" date="2020" name="Plant Biotechnol. J.">
        <title>The pomegranate (Punica granatum L.) draft genome dissects genetic divergence between soft- and hard-seeded cultivars.</title>
        <authorList>
            <person name="Luo X."/>
            <person name="Li H."/>
            <person name="Wu Z."/>
            <person name="Yao W."/>
            <person name="Zhao P."/>
            <person name="Cao D."/>
            <person name="Yu H."/>
            <person name="Li K."/>
            <person name="Poudel K."/>
            <person name="Zhao D."/>
            <person name="Zhang F."/>
            <person name="Xia X."/>
            <person name="Chen L."/>
            <person name="Wang Q."/>
            <person name="Jing D."/>
            <person name="Cao S."/>
        </authorList>
    </citation>
    <scope>NUCLEOTIDE SEQUENCE [LARGE SCALE GENOMIC DNA]</scope>
    <source>
        <strain evidence="10">cv. Tunisia</strain>
    </source>
</reference>
<evidence type="ECO:0000259" key="9">
    <source>
        <dbReference type="Pfam" id="PF01529"/>
    </source>
</evidence>
<dbReference type="GO" id="GO:0005783">
    <property type="term" value="C:endoplasmic reticulum"/>
    <property type="evidence" value="ECO:0007669"/>
    <property type="project" value="TreeGrafter"/>
</dbReference>
<dbReference type="AlphaFoldDB" id="A0A6P8CU23"/>
<dbReference type="PANTHER" id="PTHR22883:SF127">
    <property type="entry name" value="ZDHHC-TYPE PALMITOYLTRANSFERASE 3-RELATED"/>
    <property type="match status" value="1"/>
</dbReference>
<dbReference type="PROSITE" id="PS50216">
    <property type="entry name" value="DHHC"/>
    <property type="match status" value="1"/>
</dbReference>
<evidence type="ECO:0000256" key="2">
    <source>
        <dbReference type="ARBA" id="ARBA00008574"/>
    </source>
</evidence>
<feature type="transmembrane region" description="Helical" evidence="8">
    <location>
        <begin position="20"/>
        <end position="40"/>
    </location>
</feature>
<dbReference type="GO" id="GO:0005794">
    <property type="term" value="C:Golgi apparatus"/>
    <property type="evidence" value="ECO:0007669"/>
    <property type="project" value="TreeGrafter"/>
</dbReference>
<evidence type="ECO:0000256" key="7">
    <source>
        <dbReference type="ARBA" id="ARBA00023315"/>
    </source>
</evidence>
<dbReference type="GO" id="GO:0006612">
    <property type="term" value="P:protein targeting to membrane"/>
    <property type="evidence" value="ECO:0007669"/>
    <property type="project" value="TreeGrafter"/>
</dbReference>
<dbReference type="PANTHER" id="PTHR22883">
    <property type="entry name" value="ZINC FINGER DHHC DOMAIN CONTAINING PROTEIN"/>
    <property type="match status" value="1"/>
</dbReference>
<evidence type="ECO:0000256" key="5">
    <source>
        <dbReference type="ARBA" id="ARBA00022989"/>
    </source>
</evidence>
<feature type="domain" description="Palmitoyltransferase DHHC" evidence="9">
    <location>
        <begin position="142"/>
        <end position="266"/>
    </location>
</feature>
<feature type="transmembrane region" description="Helical" evidence="8">
    <location>
        <begin position="70"/>
        <end position="92"/>
    </location>
</feature>
<evidence type="ECO:0000313" key="10">
    <source>
        <dbReference type="Proteomes" id="UP000515151"/>
    </source>
</evidence>
<protein>
    <recommendedName>
        <fullName evidence="8">S-acyltransferase</fullName>
        <ecNumber evidence="8">2.3.1.225</ecNumber>
    </recommendedName>
    <alternativeName>
        <fullName evidence="8">Palmitoyltransferase</fullName>
    </alternativeName>
</protein>
<evidence type="ECO:0000256" key="4">
    <source>
        <dbReference type="ARBA" id="ARBA00022692"/>
    </source>
</evidence>
<dbReference type="OrthoDB" id="331948at2759"/>
<comment type="similarity">
    <text evidence="2 8">Belongs to the DHHC palmitoyltransferase family.</text>
</comment>
<reference evidence="11" key="2">
    <citation type="submission" date="2025-08" db="UniProtKB">
        <authorList>
            <consortium name="RefSeq"/>
        </authorList>
    </citation>
    <scope>IDENTIFICATION</scope>
    <source>
        <tissue evidence="11">Leaf</tissue>
    </source>
</reference>
<dbReference type="GeneID" id="116201216"/>
<keyword evidence="7 8" id="KW-0012">Acyltransferase</keyword>
<feature type="transmembrane region" description="Helical" evidence="8">
    <location>
        <begin position="227"/>
        <end position="248"/>
    </location>
</feature>
<keyword evidence="4 8" id="KW-0812">Transmembrane</keyword>
<dbReference type="RefSeq" id="XP_031388217.1">
    <property type="nucleotide sequence ID" value="XM_031532357.1"/>
</dbReference>
<dbReference type="GO" id="GO:0019706">
    <property type="term" value="F:protein-cysteine S-palmitoyltransferase activity"/>
    <property type="evidence" value="ECO:0007669"/>
    <property type="project" value="UniProtKB-EC"/>
</dbReference>
<gene>
    <name evidence="11" type="primary">LOC116201216</name>
</gene>
<evidence type="ECO:0000256" key="1">
    <source>
        <dbReference type="ARBA" id="ARBA00004127"/>
    </source>
</evidence>
<evidence type="ECO:0000313" key="11">
    <source>
        <dbReference type="RefSeq" id="XP_031388217.1"/>
    </source>
</evidence>
<accession>A0A6P8CU23</accession>
<name>A0A6P8CU23_PUNGR</name>
<dbReference type="Pfam" id="PF01529">
    <property type="entry name" value="DHHC"/>
    <property type="match status" value="1"/>
</dbReference>
<comment type="domain">
    <text evidence="8">The DHHC domain is required for palmitoyltransferase activity.</text>
</comment>
<organism evidence="10 11">
    <name type="scientific">Punica granatum</name>
    <name type="common">Pomegranate</name>
    <dbReference type="NCBI Taxonomy" id="22663"/>
    <lineage>
        <taxon>Eukaryota</taxon>
        <taxon>Viridiplantae</taxon>
        <taxon>Streptophyta</taxon>
        <taxon>Embryophyta</taxon>
        <taxon>Tracheophyta</taxon>
        <taxon>Spermatophyta</taxon>
        <taxon>Magnoliopsida</taxon>
        <taxon>eudicotyledons</taxon>
        <taxon>Gunneridae</taxon>
        <taxon>Pentapetalae</taxon>
        <taxon>rosids</taxon>
        <taxon>malvids</taxon>
        <taxon>Myrtales</taxon>
        <taxon>Lythraceae</taxon>
        <taxon>Punica</taxon>
    </lineage>
</organism>
<keyword evidence="10" id="KW-1185">Reference proteome</keyword>
<feature type="transmembrane region" description="Helical" evidence="8">
    <location>
        <begin position="46"/>
        <end position="63"/>
    </location>
</feature>
<dbReference type="InterPro" id="IPR001594">
    <property type="entry name" value="Palmitoyltrfase_DHHC"/>
</dbReference>
<keyword evidence="3 8" id="KW-0808">Transferase</keyword>
<evidence type="ECO:0000256" key="3">
    <source>
        <dbReference type="ARBA" id="ARBA00022679"/>
    </source>
</evidence>
<evidence type="ECO:0000256" key="8">
    <source>
        <dbReference type="RuleBase" id="RU079119"/>
    </source>
</evidence>
<evidence type="ECO:0000256" key="6">
    <source>
        <dbReference type="ARBA" id="ARBA00023136"/>
    </source>
</evidence>